<dbReference type="PROSITE" id="PS50887">
    <property type="entry name" value="GGDEF"/>
    <property type="match status" value="1"/>
</dbReference>
<proteinExistence type="predicted"/>
<dbReference type="GO" id="GO:0005886">
    <property type="term" value="C:plasma membrane"/>
    <property type="evidence" value="ECO:0007669"/>
    <property type="project" value="TreeGrafter"/>
</dbReference>
<gene>
    <name evidence="4" type="ORF">IFO71_13515</name>
</gene>
<name>A0AAW3ZKX4_9GAMM</name>
<dbReference type="AlphaFoldDB" id="A0AAW3ZKX4"/>
<dbReference type="InterPro" id="IPR029787">
    <property type="entry name" value="Nucleotide_cyclase"/>
</dbReference>
<dbReference type="InterPro" id="IPR050469">
    <property type="entry name" value="Diguanylate_Cyclase"/>
</dbReference>
<dbReference type="NCBIfam" id="TIGR00254">
    <property type="entry name" value="GGDEF"/>
    <property type="match status" value="1"/>
</dbReference>
<evidence type="ECO:0000256" key="2">
    <source>
        <dbReference type="ARBA" id="ARBA00034247"/>
    </source>
</evidence>
<dbReference type="CDD" id="cd01949">
    <property type="entry name" value="GGDEF"/>
    <property type="match status" value="1"/>
</dbReference>
<dbReference type="InterPro" id="IPR043128">
    <property type="entry name" value="Rev_trsase/Diguanyl_cyclase"/>
</dbReference>
<dbReference type="Pfam" id="PF00990">
    <property type="entry name" value="GGDEF"/>
    <property type="match status" value="1"/>
</dbReference>
<dbReference type="SUPFAM" id="SSF55073">
    <property type="entry name" value="Nucleotide cyclase"/>
    <property type="match status" value="1"/>
</dbReference>
<comment type="catalytic activity">
    <reaction evidence="2">
        <text>2 GTP = 3',3'-c-di-GMP + 2 diphosphate</text>
        <dbReference type="Rhea" id="RHEA:24898"/>
        <dbReference type="ChEBI" id="CHEBI:33019"/>
        <dbReference type="ChEBI" id="CHEBI:37565"/>
        <dbReference type="ChEBI" id="CHEBI:58805"/>
        <dbReference type="EC" id="2.7.7.65"/>
    </reaction>
</comment>
<dbReference type="Gene3D" id="3.30.70.270">
    <property type="match status" value="1"/>
</dbReference>
<feature type="domain" description="GGDEF" evidence="3">
    <location>
        <begin position="169"/>
        <end position="300"/>
    </location>
</feature>
<dbReference type="EMBL" id="JACYTR010000030">
    <property type="protein sequence ID" value="MBD8526755.1"/>
    <property type="molecule type" value="Genomic_DNA"/>
</dbReference>
<dbReference type="SMART" id="SM00267">
    <property type="entry name" value="GGDEF"/>
    <property type="match status" value="1"/>
</dbReference>
<protein>
    <recommendedName>
        <fullName evidence="1">diguanylate cyclase</fullName>
        <ecNumber evidence="1">2.7.7.65</ecNumber>
    </recommendedName>
</protein>
<keyword evidence="5" id="KW-1185">Reference proteome</keyword>
<sequence length="300" mass="33164">MGRDQSFETGRGHLLLINQDNAELATLAEGLGRHHRLQCIADIERLSAQLNSEPPDLIVLDAGWWQRHAAAFEDDLGQLQAARLPVLMFGAASSEQLNTWIAQGAREHLQCGIPLTLALRRIASQLDLDFCREQLRSRSTQDPLTGLANRAHLDEFLTATFLQAKRRNESIALIMFEIDRLKPYNEAYGYAAGDDVLVLVGRTLSALRRRPLDLFARYGGDQFACVLPNTDIEGARTVADMLKADVAALAIEHRHSDLARHITISLGVVAIEPAPPSQPRELLDAALQALEDAKTNRPLC</sequence>
<dbReference type="GO" id="GO:0043709">
    <property type="term" value="P:cell adhesion involved in single-species biofilm formation"/>
    <property type="evidence" value="ECO:0007669"/>
    <property type="project" value="TreeGrafter"/>
</dbReference>
<dbReference type="RefSeq" id="WP_192030177.1">
    <property type="nucleotide sequence ID" value="NZ_JACYTR010000030.1"/>
</dbReference>
<comment type="caution">
    <text evidence="4">The sequence shown here is derived from an EMBL/GenBank/DDBJ whole genome shotgun (WGS) entry which is preliminary data.</text>
</comment>
<dbReference type="GO" id="GO:0052621">
    <property type="term" value="F:diguanylate cyclase activity"/>
    <property type="evidence" value="ECO:0007669"/>
    <property type="project" value="UniProtKB-EC"/>
</dbReference>
<dbReference type="Proteomes" id="UP000613768">
    <property type="component" value="Unassembled WGS sequence"/>
</dbReference>
<evidence type="ECO:0000313" key="4">
    <source>
        <dbReference type="EMBL" id="MBD8526755.1"/>
    </source>
</evidence>
<dbReference type="InterPro" id="IPR000160">
    <property type="entry name" value="GGDEF_dom"/>
</dbReference>
<evidence type="ECO:0000256" key="1">
    <source>
        <dbReference type="ARBA" id="ARBA00012528"/>
    </source>
</evidence>
<reference evidence="4 5" key="1">
    <citation type="submission" date="2020-09" db="EMBL/GenBank/DDBJ databases">
        <title>Pseudoxanthomonas sp. CAU 1598 isolated from sand of Yaerae Beach.</title>
        <authorList>
            <person name="Kim W."/>
        </authorList>
    </citation>
    <scope>NUCLEOTIDE SEQUENCE [LARGE SCALE GENOMIC DNA]</scope>
    <source>
        <strain evidence="4 5">CAU 1598</strain>
    </source>
</reference>
<accession>A0AAW3ZKX4</accession>
<evidence type="ECO:0000313" key="5">
    <source>
        <dbReference type="Proteomes" id="UP000613768"/>
    </source>
</evidence>
<dbReference type="PANTHER" id="PTHR45138">
    <property type="entry name" value="REGULATORY COMPONENTS OF SENSORY TRANSDUCTION SYSTEM"/>
    <property type="match status" value="1"/>
</dbReference>
<dbReference type="GO" id="GO:1902201">
    <property type="term" value="P:negative regulation of bacterial-type flagellum-dependent cell motility"/>
    <property type="evidence" value="ECO:0007669"/>
    <property type="project" value="TreeGrafter"/>
</dbReference>
<dbReference type="EC" id="2.7.7.65" evidence="1"/>
<evidence type="ECO:0000259" key="3">
    <source>
        <dbReference type="PROSITE" id="PS50887"/>
    </source>
</evidence>
<dbReference type="PANTHER" id="PTHR45138:SF9">
    <property type="entry name" value="DIGUANYLATE CYCLASE DGCM-RELATED"/>
    <property type="match status" value="1"/>
</dbReference>
<organism evidence="4 5">
    <name type="scientific">Pseudomarimonas arenosa</name>
    <dbReference type="NCBI Taxonomy" id="2774145"/>
    <lineage>
        <taxon>Bacteria</taxon>
        <taxon>Pseudomonadati</taxon>
        <taxon>Pseudomonadota</taxon>
        <taxon>Gammaproteobacteria</taxon>
        <taxon>Lysobacterales</taxon>
        <taxon>Lysobacteraceae</taxon>
        <taxon>Pseudomarimonas</taxon>
    </lineage>
</organism>